<reference evidence="1" key="1">
    <citation type="submission" date="2023-07" db="EMBL/GenBank/DDBJ databases">
        <authorList>
            <person name="Pelsma A.J. K."/>
        </authorList>
    </citation>
    <scope>NUCLEOTIDE SEQUENCE</scope>
</reference>
<evidence type="ECO:0000313" key="1">
    <source>
        <dbReference type="EMBL" id="CAJ0855941.1"/>
    </source>
</evidence>
<proteinExistence type="predicted"/>
<dbReference type="AlphaFoldDB" id="A0AA48LXP4"/>
<accession>A0AA48LXP4</accession>
<name>A0AA48LXP4_9ZZZZ</name>
<dbReference type="EMBL" id="OY288114">
    <property type="protein sequence ID" value="CAJ0855941.1"/>
    <property type="molecule type" value="Genomic_DNA"/>
</dbReference>
<gene>
    <name evidence="1" type="ORF">AMST5_00878</name>
</gene>
<sequence>MPSTKKWSLLKAASRVNTESLVKPFDEHKLFRSCKRILRGRATPHRLDAAWAALVAWQDQQEPDAPPLFVDGCEALAEQLEQLDRYERRALSRRKTAIRAFDFTLGAKVVD</sequence>
<organism evidence="1">
    <name type="scientific">freshwater sediment metagenome</name>
    <dbReference type="NCBI Taxonomy" id="556182"/>
    <lineage>
        <taxon>unclassified sequences</taxon>
        <taxon>metagenomes</taxon>
        <taxon>ecological metagenomes</taxon>
    </lineage>
</organism>
<protein>
    <submittedName>
        <fullName evidence="1">Uncharacterized protein</fullName>
    </submittedName>
</protein>